<dbReference type="Proteomes" id="UP000291343">
    <property type="component" value="Unassembled WGS sequence"/>
</dbReference>
<dbReference type="GO" id="GO:0008081">
    <property type="term" value="F:phosphoric diester hydrolase activity"/>
    <property type="evidence" value="ECO:0007669"/>
    <property type="project" value="InterPro"/>
</dbReference>
<dbReference type="EMBL" id="QKKF02012754">
    <property type="protein sequence ID" value="RZF43299.1"/>
    <property type="molecule type" value="Genomic_DNA"/>
</dbReference>
<accession>A0A482XC82</accession>
<dbReference type="GO" id="GO:0006629">
    <property type="term" value="P:lipid metabolic process"/>
    <property type="evidence" value="ECO:0007669"/>
    <property type="project" value="InterPro"/>
</dbReference>
<evidence type="ECO:0000313" key="1">
    <source>
        <dbReference type="EMBL" id="RZF43299.1"/>
    </source>
</evidence>
<dbReference type="AlphaFoldDB" id="A0A482XC82"/>
<dbReference type="PROSITE" id="PS50007">
    <property type="entry name" value="PIPLC_X_DOMAIN"/>
    <property type="match status" value="1"/>
</dbReference>
<reference evidence="1 2" key="1">
    <citation type="journal article" date="2017" name="Gigascience">
        <title>Genome sequence of the small brown planthopper, Laodelphax striatellus.</title>
        <authorList>
            <person name="Zhu J."/>
            <person name="Jiang F."/>
            <person name="Wang X."/>
            <person name="Yang P."/>
            <person name="Bao Y."/>
            <person name="Zhao W."/>
            <person name="Wang W."/>
            <person name="Lu H."/>
            <person name="Wang Q."/>
            <person name="Cui N."/>
            <person name="Li J."/>
            <person name="Chen X."/>
            <person name="Luo L."/>
            <person name="Yu J."/>
            <person name="Kang L."/>
            <person name="Cui F."/>
        </authorList>
    </citation>
    <scope>NUCLEOTIDE SEQUENCE [LARGE SCALE GENOMIC DNA]</scope>
    <source>
        <strain evidence="1">Lst14</strain>
    </source>
</reference>
<dbReference type="CDD" id="cd08616">
    <property type="entry name" value="PI-PLCXD1c"/>
    <property type="match status" value="1"/>
</dbReference>
<dbReference type="InParanoid" id="A0A482XC82"/>
<comment type="caution">
    <text evidence="1">The sequence shown here is derived from an EMBL/GenBank/DDBJ whole genome shotgun (WGS) entry which is preliminary data.</text>
</comment>
<dbReference type="PANTHER" id="PTHR13593:SF113">
    <property type="entry name" value="SI:DKEY-266F7.9"/>
    <property type="match status" value="1"/>
</dbReference>
<dbReference type="PANTHER" id="PTHR13593">
    <property type="match status" value="1"/>
</dbReference>
<dbReference type="Gene3D" id="3.20.20.190">
    <property type="entry name" value="Phosphatidylinositol (PI) phosphodiesterase"/>
    <property type="match status" value="1"/>
</dbReference>
<dbReference type="InterPro" id="IPR042158">
    <property type="entry name" value="PLCXD1/2/3"/>
</dbReference>
<dbReference type="STRING" id="195883.A0A482XC82"/>
<name>A0A482XC82_LAOST</name>
<protein>
    <recommendedName>
        <fullName evidence="3">Phosphatidylinositol-specific phospholipase C X domain-containing protein</fullName>
    </recommendedName>
</protein>
<proteinExistence type="predicted"/>
<evidence type="ECO:0008006" key="3">
    <source>
        <dbReference type="Google" id="ProtNLM"/>
    </source>
</evidence>
<dbReference type="InterPro" id="IPR017946">
    <property type="entry name" value="PLC-like_Pdiesterase_TIM-brl"/>
</dbReference>
<gene>
    <name evidence="1" type="ORF">LSTR_LSTR001560</name>
</gene>
<dbReference type="FunCoup" id="A0A482XC82">
    <property type="interactions" value="121"/>
</dbReference>
<dbReference type="OrthoDB" id="1046782at2759"/>
<organism evidence="1 2">
    <name type="scientific">Laodelphax striatellus</name>
    <name type="common">Small brown planthopper</name>
    <name type="synonym">Delphax striatella</name>
    <dbReference type="NCBI Taxonomy" id="195883"/>
    <lineage>
        <taxon>Eukaryota</taxon>
        <taxon>Metazoa</taxon>
        <taxon>Ecdysozoa</taxon>
        <taxon>Arthropoda</taxon>
        <taxon>Hexapoda</taxon>
        <taxon>Insecta</taxon>
        <taxon>Pterygota</taxon>
        <taxon>Neoptera</taxon>
        <taxon>Paraneoptera</taxon>
        <taxon>Hemiptera</taxon>
        <taxon>Auchenorrhyncha</taxon>
        <taxon>Fulgoroidea</taxon>
        <taxon>Delphacidae</taxon>
        <taxon>Criomorphinae</taxon>
        <taxon>Laodelphax</taxon>
    </lineage>
</organism>
<sequence>MNLKNWMTNLNENVRNVPVIFLSIPGSHDSMTYTINESSKSAPDAQLFVKILVKIFGNIVKRFVLRWSITQNSTVTEQLNFGIRYFDLRLATNDTDSNFYITHALFGAQIDNILVEINNFLTENKEEIVILDFQHFYGFTADDHLRLMNLVEIIFCEKLCPLPWDINTVTLSWMRDKSYQVIAIYRNISAEQRTSFWPSLRYPTPWPHTTSVEELIPFLQSCLSKRYQNKGLVTQCVLTPDNLFVAKHIFSSLKSTCAPDCRRAVLPWLNMQHPGINGVNVVIADFIDFNDGEFSKTVIALNDKLSTTYNKV</sequence>
<dbReference type="InterPro" id="IPR051057">
    <property type="entry name" value="PI-PLC_domain"/>
</dbReference>
<dbReference type="SUPFAM" id="SSF51695">
    <property type="entry name" value="PLC-like phosphodiesterases"/>
    <property type="match status" value="1"/>
</dbReference>
<dbReference type="SMR" id="A0A482XC82"/>
<evidence type="ECO:0000313" key="2">
    <source>
        <dbReference type="Proteomes" id="UP000291343"/>
    </source>
</evidence>
<keyword evidence="2" id="KW-1185">Reference proteome</keyword>